<dbReference type="Proteomes" id="UP001165489">
    <property type="component" value="Unassembled WGS sequence"/>
</dbReference>
<evidence type="ECO:0008006" key="4">
    <source>
        <dbReference type="Google" id="ProtNLM"/>
    </source>
</evidence>
<name>A0ABS9UXD1_9BACT</name>
<protein>
    <recommendedName>
        <fullName evidence="4">SusE outer membrane protein</fullName>
    </recommendedName>
</protein>
<keyword evidence="1" id="KW-0732">Signal</keyword>
<evidence type="ECO:0000313" key="2">
    <source>
        <dbReference type="EMBL" id="MCH7408812.1"/>
    </source>
</evidence>
<reference evidence="2" key="1">
    <citation type="submission" date="2022-03" db="EMBL/GenBank/DDBJ databases">
        <title>De novo assembled genomes of Belliella spp. (Cyclobacteriaceae) strains.</title>
        <authorList>
            <person name="Szabo A."/>
            <person name="Korponai K."/>
            <person name="Felfoldi T."/>
        </authorList>
    </citation>
    <scope>NUCLEOTIDE SEQUENCE</scope>
    <source>
        <strain evidence="2">DSM 111904</strain>
    </source>
</reference>
<feature type="signal peptide" evidence="1">
    <location>
        <begin position="1"/>
        <end position="20"/>
    </location>
</feature>
<comment type="caution">
    <text evidence="2">The sequence shown here is derived from an EMBL/GenBank/DDBJ whole genome shotgun (WGS) entry which is preliminary data.</text>
</comment>
<evidence type="ECO:0000256" key="1">
    <source>
        <dbReference type="SAM" id="SignalP"/>
    </source>
</evidence>
<sequence>MKKIFKSNLLLLLLTIVWNACEMDSNLDPIGNWTISEPVLRDLPTGIVLDDFTASEQIQFSWDPAVASNRFIVSYKLYLMPRDSEDYEDALLELVPASSGRALTVSTSPDAINYALWAACYPANEAAELDLVLVAKAIEKTSIARQSLSVRPFSANYQPSTMFVSGEGSEKGGSPTDAIAMRSVTKSDGTATGVFEAYLTLHAGQEVFFRDRAIIGSRKFGGDDGVLEACGAGLEVEETAQYRVQVDLTKNTYTLTKIERWSLVGDAVEGGWGGDVPLAYQGNGLWSADLELFRPYDNAGFLFRANGDWGLLLKRIVGTQIANNLGGNLAMETDAGNLGFEIEDVPGVEPGNYKVNLNLAAGAFHYRLERNQTSPPVTDNNAVIGKTSNPNGDAVSGSFDIGDTEIPSQLFLIPEGGTAIPLKGNGNAFTSEGHLALEAGKVYYLNDQADGTGQNYITEGQGRITVERDQAYLINVNFETKKFNWKYYNIKVFHWDDANNGWDDRDEIVMNYVHPYKYQVTASLEARFDIKLNSPWDVEFGTDSSQLTGTMVNKGPNFKGITASGTYRVEIVVEPDFASCTYQFVRQ</sequence>
<accession>A0ABS9UXD1</accession>
<organism evidence="2 3">
    <name type="scientific">Belliella filtrata</name>
    <dbReference type="NCBI Taxonomy" id="2923435"/>
    <lineage>
        <taxon>Bacteria</taxon>
        <taxon>Pseudomonadati</taxon>
        <taxon>Bacteroidota</taxon>
        <taxon>Cytophagia</taxon>
        <taxon>Cytophagales</taxon>
        <taxon>Cyclobacteriaceae</taxon>
        <taxon>Belliella</taxon>
    </lineage>
</organism>
<dbReference type="EMBL" id="JAKZGP010000008">
    <property type="protein sequence ID" value="MCH7408812.1"/>
    <property type="molecule type" value="Genomic_DNA"/>
</dbReference>
<feature type="chain" id="PRO_5046860178" description="SusE outer membrane protein" evidence="1">
    <location>
        <begin position="21"/>
        <end position="587"/>
    </location>
</feature>
<keyword evidence="3" id="KW-1185">Reference proteome</keyword>
<evidence type="ECO:0000313" key="3">
    <source>
        <dbReference type="Proteomes" id="UP001165489"/>
    </source>
</evidence>
<gene>
    <name evidence="2" type="ORF">MM239_05350</name>
</gene>
<dbReference type="RefSeq" id="WP_241347174.1">
    <property type="nucleotide sequence ID" value="NZ_JAKZGP010000008.1"/>
</dbReference>
<proteinExistence type="predicted"/>